<keyword evidence="3" id="KW-1185">Reference proteome</keyword>
<dbReference type="AlphaFoldDB" id="A0A6B3SJK1"/>
<proteinExistence type="predicted"/>
<organism evidence="2 3">
    <name type="scientific">Noviherbaspirillum galbum</name>
    <dbReference type="NCBI Taxonomy" id="2709383"/>
    <lineage>
        <taxon>Bacteria</taxon>
        <taxon>Pseudomonadati</taxon>
        <taxon>Pseudomonadota</taxon>
        <taxon>Betaproteobacteria</taxon>
        <taxon>Burkholderiales</taxon>
        <taxon>Oxalobacteraceae</taxon>
        <taxon>Noviherbaspirillum</taxon>
    </lineage>
</organism>
<comment type="caution">
    <text evidence="2">The sequence shown here is derived from an EMBL/GenBank/DDBJ whole genome shotgun (WGS) entry which is preliminary data.</text>
</comment>
<sequence>MLTSCLCTQASLLSPQMQEWQLRFKERPIHLHRKIWEWCYISEALAERGMLRPGMRGLGFAVGQEPLTAMYARMGASIVATDLFVEKAEESGWVSTGQHADGFDALNQRQLCDKTEFNRLVDFRFADMNDIGGSFNGSFDGQFDFLWSSCAFEHLGDIEKGLRFVREAMRCLKPGGFAVHTTEFNLSSDADTVESGATVLFRRQDIERLAGELRAEGHAIEFDWDQGEGYADKTVDLPPYKQHVHLRMQIEQYVVTSIGLIIRKAGAAHADATDKRPAPGRLGQLFGRLGGKD</sequence>
<dbReference type="RefSeq" id="WP_163961577.1">
    <property type="nucleotide sequence ID" value="NZ_JAAIVB010000021.1"/>
</dbReference>
<reference evidence="2 3" key="1">
    <citation type="submission" date="2020-02" db="EMBL/GenBank/DDBJ databases">
        <authorList>
            <person name="Kim M.K."/>
        </authorList>
    </citation>
    <scope>NUCLEOTIDE SEQUENCE [LARGE SCALE GENOMIC DNA]</scope>
    <source>
        <strain evidence="2 3">17J57-3</strain>
    </source>
</reference>
<gene>
    <name evidence="2" type="ORF">G3574_07410</name>
</gene>
<feature type="domain" description="Methyltransferase type 11" evidence="1">
    <location>
        <begin position="116"/>
        <end position="179"/>
    </location>
</feature>
<evidence type="ECO:0000313" key="2">
    <source>
        <dbReference type="EMBL" id="NEX60900.1"/>
    </source>
</evidence>
<dbReference type="InterPro" id="IPR029063">
    <property type="entry name" value="SAM-dependent_MTases_sf"/>
</dbReference>
<name>A0A6B3SJK1_9BURK</name>
<accession>A0A6B3SJK1</accession>
<dbReference type="Gene3D" id="3.40.50.150">
    <property type="entry name" value="Vaccinia Virus protein VP39"/>
    <property type="match status" value="1"/>
</dbReference>
<keyword evidence="2" id="KW-0489">Methyltransferase</keyword>
<protein>
    <submittedName>
        <fullName evidence="2">Class I SAM-dependent methyltransferase</fullName>
    </submittedName>
</protein>
<dbReference type="GO" id="GO:0008757">
    <property type="term" value="F:S-adenosylmethionine-dependent methyltransferase activity"/>
    <property type="evidence" value="ECO:0007669"/>
    <property type="project" value="InterPro"/>
</dbReference>
<evidence type="ECO:0000259" key="1">
    <source>
        <dbReference type="Pfam" id="PF08241"/>
    </source>
</evidence>
<dbReference type="GO" id="GO:0032259">
    <property type="term" value="P:methylation"/>
    <property type="evidence" value="ECO:0007669"/>
    <property type="project" value="UniProtKB-KW"/>
</dbReference>
<dbReference type="InterPro" id="IPR013216">
    <property type="entry name" value="Methyltransf_11"/>
</dbReference>
<dbReference type="Pfam" id="PF08241">
    <property type="entry name" value="Methyltransf_11"/>
    <property type="match status" value="1"/>
</dbReference>
<evidence type="ECO:0000313" key="3">
    <source>
        <dbReference type="Proteomes" id="UP000482155"/>
    </source>
</evidence>
<keyword evidence="2" id="KW-0808">Transferase</keyword>
<dbReference type="Proteomes" id="UP000482155">
    <property type="component" value="Unassembled WGS sequence"/>
</dbReference>
<dbReference type="SUPFAM" id="SSF53335">
    <property type="entry name" value="S-adenosyl-L-methionine-dependent methyltransferases"/>
    <property type="match status" value="1"/>
</dbReference>
<dbReference type="EMBL" id="JAAIVB010000021">
    <property type="protein sequence ID" value="NEX60900.1"/>
    <property type="molecule type" value="Genomic_DNA"/>
</dbReference>